<name>F3QNZ1_9BURK</name>
<proteinExistence type="predicted"/>
<gene>
    <name evidence="1" type="ORF">HMPREF9439_02682</name>
</gene>
<dbReference type="EMBL" id="AFBP01000100">
    <property type="protein sequence ID" value="EGG50223.1"/>
    <property type="molecule type" value="Genomic_DNA"/>
</dbReference>
<evidence type="ECO:0000313" key="1">
    <source>
        <dbReference type="EMBL" id="EGG50223.1"/>
    </source>
</evidence>
<accession>F3QNZ1</accession>
<reference evidence="1 2" key="1">
    <citation type="submission" date="2011-02" db="EMBL/GenBank/DDBJ databases">
        <authorList>
            <person name="Weinstock G."/>
            <person name="Sodergren E."/>
            <person name="Clifton S."/>
            <person name="Fulton L."/>
            <person name="Fulton B."/>
            <person name="Courtney L."/>
            <person name="Fronick C."/>
            <person name="Harrison M."/>
            <person name="Strong C."/>
            <person name="Farmer C."/>
            <person name="Delahaunty K."/>
            <person name="Markovic C."/>
            <person name="Hall O."/>
            <person name="Minx P."/>
            <person name="Tomlinson C."/>
            <person name="Mitreva M."/>
            <person name="Hou S."/>
            <person name="Chen J."/>
            <person name="Wollam A."/>
            <person name="Pepin K.H."/>
            <person name="Johnson M."/>
            <person name="Bhonagiri V."/>
            <person name="Zhang X."/>
            <person name="Suruliraj S."/>
            <person name="Warren W."/>
            <person name="Chinwalla A."/>
            <person name="Mardis E.R."/>
            <person name="Wilson R.K."/>
        </authorList>
    </citation>
    <scope>NUCLEOTIDE SEQUENCE [LARGE SCALE GENOMIC DNA]</scope>
    <source>
        <strain evidence="1 2">YIT 11859</strain>
    </source>
</reference>
<dbReference type="Proteomes" id="UP000005156">
    <property type="component" value="Unassembled WGS sequence"/>
</dbReference>
<sequence>MRTNLIRRERNSGYRLVSVICCGMLASSYPQFFRNKNVVPCSFLSSFCLSDNSKLGSSSSLASRNNLLRILRNTRGLPWSGFPVPYLHNPIFAPHLHLPRFLSHTGLVFGKMESLFCSEYPRFLRYRFSSESSQVRDVSVLLDLISSIFHFCYNAPAMGLSLNERFFSTAIVRHGYCRFLAANDTERPSSRNPAHANSSEFSIVLDANQGFKTSQNSPGISLNSSASLESEKPFVFSSLLSLSGIRFTEFCNCIFKALNFFCCFFNRSDKFFAFNVIFNRKDNTYHRRGASDKCTQEHHIFPAVFVLVNIRQQEKNKKYCSCEDGIEDRFIEIFFEIRHFLFLRGLNRNLSLQTKFYSYPRRPLFLGALGKARALLAPRACLKTMLLQAFISRFIAWSQYLCIAKFSSHLFRTRSGRIGQRRCFLFLRAADYPKMIGENGGTKC</sequence>
<dbReference type="AlphaFoldDB" id="F3QNZ1"/>
<comment type="caution">
    <text evidence="1">The sequence shown here is derived from an EMBL/GenBank/DDBJ whole genome shotgun (WGS) entry which is preliminary data.</text>
</comment>
<protein>
    <submittedName>
        <fullName evidence="1">Uncharacterized protein</fullName>
    </submittedName>
</protein>
<keyword evidence="2" id="KW-1185">Reference proteome</keyword>
<organism evidence="1 2">
    <name type="scientific">Parasutterella excrementihominis YIT 11859</name>
    <dbReference type="NCBI Taxonomy" id="762966"/>
    <lineage>
        <taxon>Bacteria</taxon>
        <taxon>Pseudomonadati</taxon>
        <taxon>Pseudomonadota</taxon>
        <taxon>Betaproteobacteria</taxon>
        <taxon>Burkholderiales</taxon>
        <taxon>Sutterellaceae</taxon>
        <taxon>Parasutterella</taxon>
    </lineage>
</organism>
<dbReference type="HOGENOM" id="CLU_616556_0_0_4"/>
<evidence type="ECO:0000313" key="2">
    <source>
        <dbReference type="Proteomes" id="UP000005156"/>
    </source>
</evidence>